<dbReference type="PANTHER" id="PTHR47338:SF19">
    <property type="entry name" value="ZN(II)2CYS6 TRANSCRIPTION FACTOR (EUROFUNG)"/>
    <property type="match status" value="1"/>
</dbReference>
<evidence type="ECO:0000313" key="9">
    <source>
        <dbReference type="Proteomes" id="UP000315522"/>
    </source>
</evidence>
<accession>A0A559MI53</accession>
<keyword evidence="4" id="KW-0804">Transcription</keyword>
<protein>
    <submittedName>
        <fullName evidence="8">Putative transcriptional regulatory protein</fullName>
    </submittedName>
</protein>
<dbReference type="GO" id="GO:0003677">
    <property type="term" value="F:DNA binding"/>
    <property type="evidence" value="ECO:0007669"/>
    <property type="project" value="InterPro"/>
</dbReference>
<keyword evidence="2" id="KW-0479">Metal-binding</keyword>
<dbReference type="Pfam" id="PF04082">
    <property type="entry name" value="Fungal_trans"/>
    <property type="match status" value="1"/>
</dbReference>
<reference evidence="8 9" key="1">
    <citation type="submission" date="2018-05" db="EMBL/GenBank/DDBJ databases">
        <title>Genome sequencing and assembly of the regulated plant pathogen Lachnellula willkommii and related sister species for the development of diagnostic species identification markers.</title>
        <authorList>
            <person name="Giroux E."/>
            <person name="Bilodeau G."/>
        </authorList>
    </citation>
    <scope>NUCLEOTIDE SEQUENCE [LARGE SCALE GENOMIC DNA]</scope>
    <source>
        <strain evidence="8 9">CBS 172.35</strain>
    </source>
</reference>
<keyword evidence="9" id="KW-1185">Reference proteome</keyword>
<dbReference type="GO" id="GO:0006351">
    <property type="term" value="P:DNA-templated transcription"/>
    <property type="evidence" value="ECO:0007669"/>
    <property type="project" value="InterPro"/>
</dbReference>
<evidence type="ECO:0000256" key="6">
    <source>
        <dbReference type="SAM" id="MobiDB-lite"/>
    </source>
</evidence>
<evidence type="ECO:0000256" key="4">
    <source>
        <dbReference type="ARBA" id="ARBA00023163"/>
    </source>
</evidence>
<comment type="caution">
    <text evidence="8">The sequence shown here is derived from an EMBL/GenBank/DDBJ whole genome shotgun (WGS) entry which is preliminary data.</text>
</comment>
<dbReference type="EMBL" id="QGML01000280">
    <property type="protein sequence ID" value="TVY92625.1"/>
    <property type="molecule type" value="Genomic_DNA"/>
</dbReference>
<evidence type="ECO:0000313" key="8">
    <source>
        <dbReference type="EMBL" id="TVY92625.1"/>
    </source>
</evidence>
<dbReference type="GO" id="GO:0008270">
    <property type="term" value="F:zinc ion binding"/>
    <property type="evidence" value="ECO:0007669"/>
    <property type="project" value="InterPro"/>
</dbReference>
<comment type="subcellular location">
    <subcellularLocation>
        <location evidence="1">Nucleus</location>
    </subcellularLocation>
</comment>
<dbReference type="GO" id="GO:0005634">
    <property type="term" value="C:nucleus"/>
    <property type="evidence" value="ECO:0007669"/>
    <property type="project" value="UniProtKB-SubCell"/>
</dbReference>
<dbReference type="InterPro" id="IPR007219">
    <property type="entry name" value="XnlR_reg_dom"/>
</dbReference>
<evidence type="ECO:0000256" key="1">
    <source>
        <dbReference type="ARBA" id="ARBA00004123"/>
    </source>
</evidence>
<organism evidence="8 9">
    <name type="scientific">Lachnellula willkommii</name>
    <dbReference type="NCBI Taxonomy" id="215461"/>
    <lineage>
        <taxon>Eukaryota</taxon>
        <taxon>Fungi</taxon>
        <taxon>Dikarya</taxon>
        <taxon>Ascomycota</taxon>
        <taxon>Pezizomycotina</taxon>
        <taxon>Leotiomycetes</taxon>
        <taxon>Helotiales</taxon>
        <taxon>Lachnaceae</taxon>
        <taxon>Lachnellula</taxon>
    </lineage>
</organism>
<keyword evidence="3" id="KW-0805">Transcription regulation</keyword>
<name>A0A559MI53_9HELO</name>
<dbReference type="GO" id="GO:0000981">
    <property type="term" value="F:DNA-binding transcription factor activity, RNA polymerase II-specific"/>
    <property type="evidence" value="ECO:0007669"/>
    <property type="project" value="InterPro"/>
</dbReference>
<dbReference type="AlphaFoldDB" id="A0A559MI53"/>
<dbReference type="SMART" id="SM00906">
    <property type="entry name" value="Fungal_trans"/>
    <property type="match status" value="1"/>
</dbReference>
<keyword evidence="5" id="KW-0539">Nucleus</keyword>
<dbReference type="CDD" id="cd00067">
    <property type="entry name" value="GAL4"/>
    <property type="match status" value="1"/>
</dbReference>
<feature type="compositionally biased region" description="Polar residues" evidence="6">
    <location>
        <begin position="118"/>
        <end position="130"/>
    </location>
</feature>
<proteinExistence type="predicted"/>
<dbReference type="CDD" id="cd12148">
    <property type="entry name" value="fungal_TF_MHR"/>
    <property type="match status" value="1"/>
</dbReference>
<evidence type="ECO:0000256" key="5">
    <source>
        <dbReference type="ARBA" id="ARBA00023242"/>
    </source>
</evidence>
<gene>
    <name evidence="8" type="ORF">LAWI1_G001465</name>
</gene>
<feature type="region of interest" description="Disordered" evidence="6">
    <location>
        <begin position="110"/>
        <end position="130"/>
    </location>
</feature>
<dbReference type="PANTHER" id="PTHR47338">
    <property type="entry name" value="ZN(II)2CYS6 TRANSCRIPTION FACTOR (EUROFUNG)-RELATED"/>
    <property type="match status" value="1"/>
</dbReference>
<dbReference type="InterPro" id="IPR050815">
    <property type="entry name" value="TF_fung"/>
</dbReference>
<dbReference type="Proteomes" id="UP000315522">
    <property type="component" value="Unassembled WGS sequence"/>
</dbReference>
<evidence type="ECO:0000256" key="2">
    <source>
        <dbReference type="ARBA" id="ARBA00022723"/>
    </source>
</evidence>
<evidence type="ECO:0000259" key="7">
    <source>
        <dbReference type="SMART" id="SM00906"/>
    </source>
</evidence>
<evidence type="ECO:0000256" key="3">
    <source>
        <dbReference type="ARBA" id="ARBA00023015"/>
    </source>
</evidence>
<feature type="domain" description="Xylanolytic transcriptional activator regulatory" evidence="7">
    <location>
        <begin position="263"/>
        <end position="334"/>
    </location>
</feature>
<dbReference type="InterPro" id="IPR001138">
    <property type="entry name" value="Zn2Cys6_DnaBD"/>
</dbReference>
<sequence>MQAKARVPEPTFSGLPCPPVHRHNFTYLVKHHFELDASPVAFVDLNGLSALKAVGMVRTTIACKWCRRSKIKCVHDGSPPCRPFDSRDAADQIGGSPIRLAPSTVRTLNSRHAPRSASRVTPQCSTRSSPTTILEAESPVERQQNLNSQQDIISSLPTSTIIQSVSIFARKFPELAFIHLSSFSGIAGSFEHVQRRNHIAAILSLCADFLPSTTPNLQSPETYAKYTREGLSRLVIDPPSITVVQTLLTIAMYDWGNGNGYGAWMYGGMATRMMQSIQVLKRDRNYSERERETQNRTFWACFVMDRLIFCGKSQTLLLPMERMTIHLPVGDLDFTFGESSNIRYTNLDIVKDPIGLELHNTIDHQYSVLVRGSDICAKVLEFISSGGRRQPGMSEPDKCPWRVTSPWNLIYENLEKWRSLQCRRLQYPLSPVATHVSLGNGESFAYINLLYYVCILFLNREYIPFLPSSTSEPQGPIDPPLLKATSPDNWWSDRAADLFYAAKCITTILDELNEVDSPLITPFAGFCAFSAATMNLYVAAFPQMNLGRSKDATALAEHNIAYLDKFRRIWKIGVGWWKTIEQTRSLYTHAMTDRSLFQGKTRADFEALEASMHDYSGASPVDEVIQEFGPPIDPGEVDDGDQAAAISLQELSSAGIHQQRNLPEEQIQPREIDDPTLAEYGIWNDVWPMWGEQQLLSFAPSNAYDFNAEFPPD</sequence>